<sequence>MALAEFYPAIKASHVGLVMLSGTLFTARGLGVLLGGAWPLAPLARRGSQVIDTALLAAALLLLATLHLNPFTTPWLATKLGLLVAYIGFGTFALKRASTRAGKAVAFAVALLCFGAMVAIARTHDPLGFLRFLGA</sequence>
<dbReference type="OrthoDB" id="5588650at2"/>
<dbReference type="PIRSF" id="PIRSF005610">
    <property type="entry name" value="SirB"/>
    <property type="match status" value="1"/>
</dbReference>
<evidence type="ECO:0000313" key="1">
    <source>
        <dbReference type="EMBL" id="ARN21774.1"/>
    </source>
</evidence>
<name>A0A1W6LBY8_9BURK</name>
<dbReference type="KEGG" id="rgu:A4W93_18770"/>
<dbReference type="InterPro" id="IPR007360">
    <property type="entry name" value="SirB"/>
</dbReference>
<protein>
    <submittedName>
        <fullName evidence="1">Invasion activity up-regulator</fullName>
    </submittedName>
</protein>
<reference evidence="1 2" key="1">
    <citation type="submission" date="2016-04" db="EMBL/GenBank/DDBJ databases">
        <title>Complete genome sequence of natural rubber-degrading, novel Gram-negative bacterium, Rhizobacter gummiphilus strain NS21.</title>
        <authorList>
            <person name="Tabata M."/>
            <person name="Kasai D."/>
            <person name="Fukuda M."/>
        </authorList>
    </citation>
    <scope>NUCLEOTIDE SEQUENCE [LARGE SCALE GENOMIC DNA]</scope>
    <source>
        <strain evidence="1 2">NS21</strain>
    </source>
</reference>
<dbReference type="GO" id="GO:0005886">
    <property type="term" value="C:plasma membrane"/>
    <property type="evidence" value="ECO:0007669"/>
    <property type="project" value="TreeGrafter"/>
</dbReference>
<dbReference type="Proteomes" id="UP000193427">
    <property type="component" value="Chromosome"/>
</dbReference>
<keyword evidence="2" id="KW-1185">Reference proteome</keyword>
<dbReference type="PANTHER" id="PTHR39594:SF1">
    <property type="entry name" value="PROTEIN YCHQ"/>
    <property type="match status" value="1"/>
</dbReference>
<dbReference type="PANTHER" id="PTHR39594">
    <property type="entry name" value="PROTEIN YCHQ"/>
    <property type="match status" value="1"/>
</dbReference>
<organism evidence="1 2">
    <name type="scientific">Piscinibacter gummiphilus</name>
    <dbReference type="NCBI Taxonomy" id="946333"/>
    <lineage>
        <taxon>Bacteria</taxon>
        <taxon>Pseudomonadati</taxon>
        <taxon>Pseudomonadota</taxon>
        <taxon>Betaproteobacteria</taxon>
        <taxon>Burkholderiales</taxon>
        <taxon>Sphaerotilaceae</taxon>
        <taxon>Piscinibacter</taxon>
    </lineage>
</organism>
<dbReference type="STRING" id="946333.A4W93_18770"/>
<dbReference type="RefSeq" id="WP_085752065.1">
    <property type="nucleotide sequence ID" value="NZ_BSPR01000009.1"/>
</dbReference>
<gene>
    <name evidence="1" type="ORF">A4W93_18770</name>
</gene>
<dbReference type="Pfam" id="PF04247">
    <property type="entry name" value="SirB"/>
    <property type="match status" value="1"/>
</dbReference>
<evidence type="ECO:0000313" key="2">
    <source>
        <dbReference type="Proteomes" id="UP000193427"/>
    </source>
</evidence>
<dbReference type="EMBL" id="CP015118">
    <property type="protein sequence ID" value="ARN21774.1"/>
    <property type="molecule type" value="Genomic_DNA"/>
</dbReference>
<proteinExistence type="predicted"/>
<accession>A0A1W6LBY8</accession>
<dbReference type="AlphaFoldDB" id="A0A1W6LBY8"/>